<name>A0A3N1HB08_9PSEU</name>
<evidence type="ECO:0000256" key="1">
    <source>
        <dbReference type="SAM" id="MobiDB-lite"/>
    </source>
</evidence>
<reference evidence="2 3" key="1">
    <citation type="submission" date="2018-11" db="EMBL/GenBank/DDBJ databases">
        <title>Sequencing the genomes of 1000 actinobacteria strains.</title>
        <authorList>
            <person name="Klenk H.-P."/>
        </authorList>
    </citation>
    <scope>NUCLEOTIDE SEQUENCE [LARGE SCALE GENOMIC DNA]</scope>
    <source>
        <strain evidence="2 3">DSM 44231</strain>
    </source>
</reference>
<evidence type="ECO:0000313" key="2">
    <source>
        <dbReference type="EMBL" id="ROP39693.1"/>
    </source>
</evidence>
<dbReference type="AlphaFoldDB" id="A0A3N1HB08"/>
<proteinExistence type="predicted"/>
<protein>
    <submittedName>
        <fullName evidence="2">Uncharacterized protein</fullName>
    </submittedName>
</protein>
<organism evidence="2 3">
    <name type="scientific">Saccharothrix texasensis</name>
    <dbReference type="NCBI Taxonomy" id="103734"/>
    <lineage>
        <taxon>Bacteria</taxon>
        <taxon>Bacillati</taxon>
        <taxon>Actinomycetota</taxon>
        <taxon>Actinomycetes</taxon>
        <taxon>Pseudonocardiales</taxon>
        <taxon>Pseudonocardiaceae</taxon>
        <taxon>Saccharothrix</taxon>
    </lineage>
</organism>
<comment type="caution">
    <text evidence="2">The sequence shown here is derived from an EMBL/GenBank/DDBJ whole genome shotgun (WGS) entry which is preliminary data.</text>
</comment>
<keyword evidence="3" id="KW-1185">Reference proteome</keyword>
<dbReference type="Proteomes" id="UP000268727">
    <property type="component" value="Unassembled WGS sequence"/>
</dbReference>
<evidence type="ECO:0000313" key="3">
    <source>
        <dbReference type="Proteomes" id="UP000268727"/>
    </source>
</evidence>
<feature type="region of interest" description="Disordered" evidence="1">
    <location>
        <begin position="112"/>
        <end position="135"/>
    </location>
</feature>
<accession>A0A3N1HB08</accession>
<sequence length="135" mass="14281">MIRNTIADSVVNGPVVQIGSGNVTLALARLDVAEDRAPHVDEPARMTVARLPEVAFTLARSSVVVARRDKVRALELVREAIAIQRPPAAFRPDRHLLELAGSSVLLALAQVGAGPPPSARASRAQRPNGRTGDSV</sequence>
<dbReference type="RefSeq" id="WP_123745135.1">
    <property type="nucleotide sequence ID" value="NZ_RJKM01000001.1"/>
</dbReference>
<dbReference type="EMBL" id="RJKM01000001">
    <property type="protein sequence ID" value="ROP39693.1"/>
    <property type="molecule type" value="Genomic_DNA"/>
</dbReference>
<gene>
    <name evidence="2" type="ORF">EDD40_5090</name>
</gene>